<dbReference type="SUPFAM" id="SSF52540">
    <property type="entry name" value="P-loop containing nucleoside triphosphate hydrolases"/>
    <property type="match status" value="1"/>
</dbReference>
<evidence type="ECO:0000313" key="8">
    <source>
        <dbReference type="EMBL" id="TDY37150.1"/>
    </source>
</evidence>
<dbReference type="EMBL" id="SORE01000043">
    <property type="protein sequence ID" value="TDY37150.1"/>
    <property type="molecule type" value="Genomic_DNA"/>
</dbReference>
<feature type="domain" description="ABC transporter" evidence="7">
    <location>
        <begin position="25"/>
        <end position="253"/>
    </location>
</feature>
<gene>
    <name evidence="8" type="ORF">BX592_14321</name>
</gene>
<keyword evidence="2" id="KW-0813">Transport</keyword>
<keyword evidence="4" id="KW-0997">Cell inner membrane</keyword>
<keyword evidence="9" id="KW-1185">Reference proteome</keyword>
<keyword evidence="4" id="KW-0472">Membrane</keyword>
<sequence length="253" mass="27749">MASIQFQNVCVDFAIYNANGRSLKKRLMQVATGGQIGADDQGRVVVRALENLSFNFNDGDRVGLLGHNGAGKSTLLRLLGKVYEPSSGTARICGEIGSLIDISLGIDPEATGRENIYIRGALLGISKARMTREIDDIVNFSELGDFIDMPLRTYSSGMHLRLAFAVSTMVRPEILLMDEWLAVGDEGFKHRAEQRLTELVKATNILVLATHSRGLIEHTCNRVIWLEHGKIRMDGDPQSVTDVYFGPKAGADD</sequence>
<evidence type="ECO:0000256" key="5">
    <source>
        <dbReference type="ARBA" id="ARBA00022741"/>
    </source>
</evidence>
<organism evidence="8 9">
    <name type="scientific">Paraburkholderia rhizosphaerae</name>
    <dbReference type="NCBI Taxonomy" id="480658"/>
    <lineage>
        <taxon>Bacteria</taxon>
        <taxon>Pseudomonadati</taxon>
        <taxon>Pseudomonadota</taxon>
        <taxon>Betaproteobacteria</taxon>
        <taxon>Burkholderiales</taxon>
        <taxon>Burkholderiaceae</taxon>
        <taxon>Paraburkholderia</taxon>
    </lineage>
</organism>
<evidence type="ECO:0000259" key="7">
    <source>
        <dbReference type="PROSITE" id="PS50893"/>
    </source>
</evidence>
<dbReference type="AlphaFoldDB" id="A0A4R8L5Q1"/>
<evidence type="ECO:0000256" key="1">
    <source>
        <dbReference type="ARBA" id="ARBA00005417"/>
    </source>
</evidence>
<dbReference type="GO" id="GO:0005524">
    <property type="term" value="F:ATP binding"/>
    <property type="evidence" value="ECO:0007669"/>
    <property type="project" value="UniProtKB-KW"/>
</dbReference>
<dbReference type="InterPro" id="IPR027417">
    <property type="entry name" value="P-loop_NTPase"/>
</dbReference>
<evidence type="ECO:0000313" key="9">
    <source>
        <dbReference type="Proteomes" id="UP000295509"/>
    </source>
</evidence>
<dbReference type="InterPro" id="IPR003439">
    <property type="entry name" value="ABC_transporter-like_ATP-bd"/>
</dbReference>
<dbReference type="Gene3D" id="3.40.50.300">
    <property type="entry name" value="P-loop containing nucleotide triphosphate hydrolases"/>
    <property type="match status" value="1"/>
</dbReference>
<dbReference type="GO" id="GO:0140359">
    <property type="term" value="F:ABC-type transporter activity"/>
    <property type="evidence" value="ECO:0007669"/>
    <property type="project" value="InterPro"/>
</dbReference>
<evidence type="ECO:0000256" key="6">
    <source>
        <dbReference type="ARBA" id="ARBA00022840"/>
    </source>
</evidence>
<dbReference type="RefSeq" id="WP_134197314.1">
    <property type="nucleotide sequence ID" value="NZ_JBHLUW010000033.1"/>
</dbReference>
<dbReference type="PANTHER" id="PTHR46743">
    <property type="entry name" value="TEICHOIC ACIDS EXPORT ATP-BINDING PROTEIN TAGH"/>
    <property type="match status" value="1"/>
</dbReference>
<evidence type="ECO:0000256" key="3">
    <source>
        <dbReference type="ARBA" id="ARBA00022475"/>
    </source>
</evidence>
<dbReference type="InterPro" id="IPR003593">
    <property type="entry name" value="AAA+_ATPase"/>
</dbReference>
<dbReference type="GO" id="GO:0016020">
    <property type="term" value="C:membrane"/>
    <property type="evidence" value="ECO:0007669"/>
    <property type="project" value="InterPro"/>
</dbReference>
<keyword evidence="6 8" id="KW-0067">ATP-binding</keyword>
<name>A0A4R8L5Q1_9BURK</name>
<dbReference type="InterPro" id="IPR015860">
    <property type="entry name" value="ABC_transpr_TagH-like"/>
</dbReference>
<comment type="similarity">
    <text evidence="1">Belongs to the ABC transporter superfamily.</text>
</comment>
<dbReference type="Pfam" id="PF00005">
    <property type="entry name" value="ABC_tran"/>
    <property type="match status" value="1"/>
</dbReference>
<comment type="caution">
    <text evidence="8">The sequence shown here is derived from an EMBL/GenBank/DDBJ whole genome shotgun (WGS) entry which is preliminary data.</text>
</comment>
<dbReference type="PANTHER" id="PTHR46743:SF2">
    <property type="entry name" value="TEICHOIC ACIDS EXPORT ATP-BINDING PROTEIN TAGH"/>
    <property type="match status" value="1"/>
</dbReference>
<dbReference type="GO" id="GO:0016887">
    <property type="term" value="F:ATP hydrolysis activity"/>
    <property type="evidence" value="ECO:0007669"/>
    <property type="project" value="InterPro"/>
</dbReference>
<keyword evidence="3" id="KW-1003">Cell membrane</keyword>
<proteinExistence type="inferred from homology"/>
<dbReference type="OrthoDB" id="9778870at2"/>
<dbReference type="PROSITE" id="PS50893">
    <property type="entry name" value="ABC_TRANSPORTER_2"/>
    <property type="match status" value="1"/>
</dbReference>
<keyword evidence="5" id="KW-0547">Nucleotide-binding</keyword>
<dbReference type="CDD" id="cd03220">
    <property type="entry name" value="ABC_KpsT_Wzt"/>
    <property type="match status" value="1"/>
</dbReference>
<dbReference type="SMART" id="SM00382">
    <property type="entry name" value="AAA"/>
    <property type="match status" value="1"/>
</dbReference>
<evidence type="ECO:0000256" key="4">
    <source>
        <dbReference type="ARBA" id="ARBA00022519"/>
    </source>
</evidence>
<reference evidence="8 9" key="1">
    <citation type="submission" date="2019-03" db="EMBL/GenBank/DDBJ databases">
        <title>Genomic Encyclopedia of Type Strains, Phase III (KMG-III): the genomes of soil and plant-associated and newly described type strains.</title>
        <authorList>
            <person name="Whitman W."/>
        </authorList>
    </citation>
    <scope>NUCLEOTIDE SEQUENCE [LARGE SCALE GENOMIC DNA]</scope>
    <source>
        <strain evidence="8 9">LMG 29544</strain>
    </source>
</reference>
<dbReference type="InterPro" id="IPR050683">
    <property type="entry name" value="Bact_Polysacc_Export_ATP-bd"/>
</dbReference>
<evidence type="ECO:0000256" key="2">
    <source>
        <dbReference type="ARBA" id="ARBA00022448"/>
    </source>
</evidence>
<accession>A0A4R8L5Q1</accession>
<dbReference type="Proteomes" id="UP000295509">
    <property type="component" value="Unassembled WGS sequence"/>
</dbReference>
<protein>
    <submittedName>
        <fullName evidence="8">Lipopolysaccharide transport system ATP-binding protein</fullName>
    </submittedName>
</protein>